<feature type="transmembrane region" description="Helical" evidence="7">
    <location>
        <begin position="229"/>
        <end position="246"/>
    </location>
</feature>
<sequence length="283" mass="31164">MHARPAKPVRWAAKFLWLVITAIVVAAFWSVRIKWSSLAEFPAEFSKYLGLLFGPPDWSKFGEAFDATILSVQMAWIGTVLGIIISFPLSFLASRGLAPSVLNWPLRALFAVIRAVPEVVIAILILSVTGLTPFTGALALAIGSIGTLGKWGYEAFEGVDGGPLEGVRATGGGTLALIRWGVWPSAQPEVFSFWLYRFEINVRASAILGLIGAGGIGKMLQDNVQFRNWDAVGMLLLVVIVVTMIIDQISGTVRNRLIHGVWEVPLLRSYRRRMSMRRERMEP</sequence>
<dbReference type="Proteomes" id="UP000655366">
    <property type="component" value="Unassembled WGS sequence"/>
</dbReference>
<protein>
    <submittedName>
        <fullName evidence="9">Phosphonate ABC transporter, permease protein PhnE</fullName>
    </submittedName>
</protein>
<organism evidence="9 10">
    <name type="scientific">Arthrobacter terrae</name>
    <dbReference type="NCBI Taxonomy" id="2935737"/>
    <lineage>
        <taxon>Bacteria</taxon>
        <taxon>Bacillati</taxon>
        <taxon>Actinomycetota</taxon>
        <taxon>Actinomycetes</taxon>
        <taxon>Micrococcales</taxon>
        <taxon>Micrococcaceae</taxon>
        <taxon>Arthrobacter</taxon>
    </lineage>
</organism>
<keyword evidence="4 7" id="KW-0812">Transmembrane</keyword>
<keyword evidence="2 7" id="KW-0813">Transport</keyword>
<dbReference type="PANTHER" id="PTHR30043:SF1">
    <property type="entry name" value="ABC TRANSPORT SYSTEM PERMEASE PROTEIN P69"/>
    <property type="match status" value="1"/>
</dbReference>
<comment type="caution">
    <text evidence="9">The sequence shown here is derived from an EMBL/GenBank/DDBJ whole genome shotgun (WGS) entry which is preliminary data.</text>
</comment>
<accession>A0A931G6V5</accession>
<evidence type="ECO:0000259" key="8">
    <source>
        <dbReference type="PROSITE" id="PS50928"/>
    </source>
</evidence>
<dbReference type="PANTHER" id="PTHR30043">
    <property type="entry name" value="PHOSPHONATES TRANSPORT SYSTEM PERMEASE PROTEIN"/>
    <property type="match status" value="1"/>
</dbReference>
<evidence type="ECO:0000313" key="9">
    <source>
        <dbReference type="EMBL" id="MBG0741463.1"/>
    </source>
</evidence>
<dbReference type="GO" id="GO:0015416">
    <property type="term" value="F:ABC-type phosphonate transporter activity"/>
    <property type="evidence" value="ECO:0007669"/>
    <property type="project" value="InterPro"/>
</dbReference>
<dbReference type="InterPro" id="IPR000515">
    <property type="entry name" value="MetI-like"/>
</dbReference>
<keyword evidence="5 7" id="KW-1133">Transmembrane helix</keyword>
<evidence type="ECO:0000256" key="6">
    <source>
        <dbReference type="ARBA" id="ARBA00023136"/>
    </source>
</evidence>
<feature type="domain" description="ABC transmembrane type-1" evidence="8">
    <location>
        <begin position="68"/>
        <end position="250"/>
    </location>
</feature>
<comment type="subcellular location">
    <subcellularLocation>
        <location evidence="1 7">Cell membrane</location>
        <topology evidence="1 7">Multi-pass membrane protein</topology>
    </subcellularLocation>
</comment>
<evidence type="ECO:0000256" key="2">
    <source>
        <dbReference type="ARBA" id="ARBA00022448"/>
    </source>
</evidence>
<feature type="transmembrane region" description="Helical" evidence="7">
    <location>
        <begin position="119"/>
        <end position="142"/>
    </location>
</feature>
<dbReference type="NCBIfam" id="TIGR01097">
    <property type="entry name" value="PhnE"/>
    <property type="match status" value="1"/>
</dbReference>
<evidence type="ECO:0000313" key="10">
    <source>
        <dbReference type="Proteomes" id="UP000655366"/>
    </source>
</evidence>
<gene>
    <name evidence="9" type="primary">phnE</name>
    <name evidence="9" type="ORF">IV500_19035</name>
</gene>
<proteinExistence type="inferred from homology"/>
<dbReference type="EMBL" id="JADNYM010000031">
    <property type="protein sequence ID" value="MBG0741463.1"/>
    <property type="molecule type" value="Genomic_DNA"/>
</dbReference>
<dbReference type="Pfam" id="PF00528">
    <property type="entry name" value="BPD_transp_1"/>
    <property type="match status" value="1"/>
</dbReference>
<comment type="similarity">
    <text evidence="7">Belongs to the binding-protein-dependent transport system permease family.</text>
</comment>
<evidence type="ECO:0000256" key="4">
    <source>
        <dbReference type="ARBA" id="ARBA00022692"/>
    </source>
</evidence>
<dbReference type="InterPro" id="IPR035906">
    <property type="entry name" value="MetI-like_sf"/>
</dbReference>
<dbReference type="PROSITE" id="PS50928">
    <property type="entry name" value="ABC_TM1"/>
    <property type="match status" value="1"/>
</dbReference>
<keyword evidence="3" id="KW-1003">Cell membrane</keyword>
<evidence type="ECO:0000256" key="1">
    <source>
        <dbReference type="ARBA" id="ARBA00004651"/>
    </source>
</evidence>
<dbReference type="InterPro" id="IPR005769">
    <property type="entry name" value="PhnE/PtxC"/>
</dbReference>
<dbReference type="RefSeq" id="WP_196398434.1">
    <property type="nucleotide sequence ID" value="NZ_JADNYM010000031.1"/>
</dbReference>
<evidence type="ECO:0000256" key="3">
    <source>
        <dbReference type="ARBA" id="ARBA00022475"/>
    </source>
</evidence>
<name>A0A931G6V5_9MICC</name>
<dbReference type="AlphaFoldDB" id="A0A931G6V5"/>
<evidence type="ECO:0000256" key="7">
    <source>
        <dbReference type="RuleBase" id="RU363032"/>
    </source>
</evidence>
<dbReference type="SUPFAM" id="SSF161098">
    <property type="entry name" value="MetI-like"/>
    <property type="match status" value="1"/>
</dbReference>
<keyword evidence="6 7" id="KW-0472">Membrane</keyword>
<reference evidence="9 10" key="1">
    <citation type="submission" date="2020-11" db="EMBL/GenBank/DDBJ databases">
        <title>Arthrobacter antarcticus sp. nov., isolated from Antarctic Soil.</title>
        <authorList>
            <person name="Li J."/>
        </authorList>
    </citation>
    <scope>NUCLEOTIDE SEQUENCE [LARGE SCALE GENOMIC DNA]</scope>
    <source>
        <strain evidence="9 10">Z1-20</strain>
    </source>
</reference>
<dbReference type="GO" id="GO:0005886">
    <property type="term" value="C:plasma membrane"/>
    <property type="evidence" value="ECO:0007669"/>
    <property type="project" value="UniProtKB-SubCell"/>
</dbReference>
<evidence type="ECO:0000256" key="5">
    <source>
        <dbReference type="ARBA" id="ARBA00022989"/>
    </source>
</evidence>
<feature type="transmembrane region" description="Helical" evidence="7">
    <location>
        <begin position="75"/>
        <end position="98"/>
    </location>
</feature>
<feature type="transmembrane region" description="Helical" evidence="7">
    <location>
        <begin position="12"/>
        <end position="31"/>
    </location>
</feature>
<dbReference type="Gene3D" id="1.10.3720.10">
    <property type="entry name" value="MetI-like"/>
    <property type="match status" value="1"/>
</dbReference>
<keyword evidence="10" id="KW-1185">Reference proteome</keyword>